<keyword evidence="4" id="KW-0479">Metal-binding</keyword>
<dbReference type="GO" id="GO:0017061">
    <property type="term" value="F:S-methyl-5-thioadenosine phosphorylase activity"/>
    <property type="evidence" value="ECO:0007669"/>
    <property type="project" value="UniProtKB-EC"/>
</dbReference>
<evidence type="ECO:0000256" key="9">
    <source>
        <dbReference type="ARBA" id="ARBA00049893"/>
    </source>
</evidence>
<dbReference type="GO" id="GO:0016787">
    <property type="term" value="F:hydrolase activity"/>
    <property type="evidence" value="ECO:0007669"/>
    <property type="project" value="UniProtKB-KW"/>
</dbReference>
<proteinExistence type="inferred from homology"/>
<dbReference type="Pfam" id="PF02578">
    <property type="entry name" value="Cu-oxidase_4"/>
    <property type="match status" value="1"/>
</dbReference>
<dbReference type="CDD" id="cd16833">
    <property type="entry name" value="YfiH"/>
    <property type="match status" value="1"/>
</dbReference>
<evidence type="ECO:0000256" key="8">
    <source>
        <dbReference type="ARBA" id="ARBA00048968"/>
    </source>
</evidence>
<comment type="catalytic activity">
    <reaction evidence="7">
        <text>adenosine + H2O + H(+) = inosine + NH4(+)</text>
        <dbReference type="Rhea" id="RHEA:24408"/>
        <dbReference type="ChEBI" id="CHEBI:15377"/>
        <dbReference type="ChEBI" id="CHEBI:15378"/>
        <dbReference type="ChEBI" id="CHEBI:16335"/>
        <dbReference type="ChEBI" id="CHEBI:17596"/>
        <dbReference type="ChEBI" id="CHEBI:28938"/>
        <dbReference type="EC" id="3.5.4.4"/>
    </reaction>
    <physiologicalReaction direction="left-to-right" evidence="7">
        <dbReference type="Rhea" id="RHEA:24409"/>
    </physiologicalReaction>
</comment>
<organism evidence="11 12">
    <name type="scientific">Xanthobacter autotrophicus</name>
    <dbReference type="NCBI Taxonomy" id="280"/>
    <lineage>
        <taxon>Bacteria</taxon>
        <taxon>Pseudomonadati</taxon>
        <taxon>Pseudomonadota</taxon>
        <taxon>Alphaproteobacteria</taxon>
        <taxon>Hyphomicrobiales</taxon>
        <taxon>Xanthobacteraceae</taxon>
        <taxon>Xanthobacter</taxon>
    </lineage>
</organism>
<evidence type="ECO:0000256" key="7">
    <source>
        <dbReference type="ARBA" id="ARBA00047989"/>
    </source>
</evidence>
<evidence type="ECO:0000313" key="11">
    <source>
        <dbReference type="EMBL" id="TLX41219.1"/>
    </source>
</evidence>
<dbReference type="GO" id="GO:0005507">
    <property type="term" value="F:copper ion binding"/>
    <property type="evidence" value="ECO:0007669"/>
    <property type="project" value="TreeGrafter"/>
</dbReference>
<dbReference type="PANTHER" id="PTHR30616">
    <property type="entry name" value="UNCHARACTERIZED PROTEIN YFIH"/>
    <property type="match status" value="1"/>
</dbReference>
<keyword evidence="3" id="KW-0808">Transferase</keyword>
<dbReference type="EMBL" id="VAUP01000038">
    <property type="protein sequence ID" value="TLX41219.1"/>
    <property type="molecule type" value="Genomic_DNA"/>
</dbReference>
<evidence type="ECO:0000256" key="5">
    <source>
        <dbReference type="ARBA" id="ARBA00022801"/>
    </source>
</evidence>
<evidence type="ECO:0000256" key="6">
    <source>
        <dbReference type="ARBA" id="ARBA00022833"/>
    </source>
</evidence>
<dbReference type="Proteomes" id="UP000305131">
    <property type="component" value="Unassembled WGS sequence"/>
</dbReference>
<dbReference type="Gene3D" id="3.60.140.10">
    <property type="entry name" value="CNF1/YfiH-like putative cysteine hydrolases"/>
    <property type="match status" value="1"/>
</dbReference>
<evidence type="ECO:0000256" key="10">
    <source>
        <dbReference type="RuleBase" id="RU361274"/>
    </source>
</evidence>
<evidence type="ECO:0000256" key="3">
    <source>
        <dbReference type="ARBA" id="ARBA00022679"/>
    </source>
</evidence>
<dbReference type="NCBIfam" id="TIGR00726">
    <property type="entry name" value="peptidoglycan editing factor PgeF"/>
    <property type="match status" value="1"/>
</dbReference>
<dbReference type="RefSeq" id="WP_138401260.1">
    <property type="nucleotide sequence ID" value="NZ_JBAFVI010000003.1"/>
</dbReference>
<comment type="caution">
    <text evidence="11">The sequence shown here is derived from an EMBL/GenBank/DDBJ whole genome shotgun (WGS) entry which is preliminary data.</text>
</comment>
<dbReference type="InterPro" id="IPR038371">
    <property type="entry name" value="Cu_polyphenol_OxRdtase_sf"/>
</dbReference>
<comment type="catalytic activity">
    <reaction evidence="8">
        <text>adenosine + phosphate = alpha-D-ribose 1-phosphate + adenine</text>
        <dbReference type="Rhea" id="RHEA:27642"/>
        <dbReference type="ChEBI" id="CHEBI:16335"/>
        <dbReference type="ChEBI" id="CHEBI:16708"/>
        <dbReference type="ChEBI" id="CHEBI:43474"/>
        <dbReference type="ChEBI" id="CHEBI:57720"/>
        <dbReference type="EC" id="2.4.2.1"/>
    </reaction>
    <physiologicalReaction direction="left-to-right" evidence="8">
        <dbReference type="Rhea" id="RHEA:27643"/>
    </physiologicalReaction>
</comment>
<accession>A0A6C1KA76</accession>
<keyword evidence="5" id="KW-0378">Hydrolase</keyword>
<gene>
    <name evidence="11" type="primary">pgeF</name>
    <name evidence="11" type="ORF">FBQ73_20050</name>
</gene>
<name>A0A6C1KA76_XANAU</name>
<comment type="catalytic activity">
    <reaction evidence="9">
        <text>S-methyl-5'-thioadenosine + phosphate = 5-(methylsulfanyl)-alpha-D-ribose 1-phosphate + adenine</text>
        <dbReference type="Rhea" id="RHEA:11852"/>
        <dbReference type="ChEBI" id="CHEBI:16708"/>
        <dbReference type="ChEBI" id="CHEBI:17509"/>
        <dbReference type="ChEBI" id="CHEBI:43474"/>
        <dbReference type="ChEBI" id="CHEBI:58533"/>
        <dbReference type="EC" id="2.4.2.28"/>
    </reaction>
    <physiologicalReaction direction="left-to-right" evidence="9">
        <dbReference type="Rhea" id="RHEA:11853"/>
    </physiologicalReaction>
</comment>
<evidence type="ECO:0000313" key="12">
    <source>
        <dbReference type="Proteomes" id="UP000305131"/>
    </source>
</evidence>
<protein>
    <recommendedName>
        <fullName evidence="10">Purine nucleoside phosphorylase</fullName>
    </recommendedName>
</protein>
<evidence type="ECO:0000256" key="4">
    <source>
        <dbReference type="ARBA" id="ARBA00022723"/>
    </source>
</evidence>
<dbReference type="AlphaFoldDB" id="A0A6C1KA76"/>
<dbReference type="InterPro" id="IPR011324">
    <property type="entry name" value="Cytotoxic_necrot_fac-like_cat"/>
</dbReference>
<sequence length="255" mass="27238">MKIEAPSLKALPGIRHAFFTRQGGVSTGLYASLNGGMGSNDDPTAVAQNRARMAQEIGIAPEALLALWQVHSADPVLATQPWTREDAPKADAIVTTTVGLGAAVAVADCGPILFADPDARVVAAAHSGWKGAVSGIIGATVALMEQQGAKRGNIRTVIGPLIRQPSYEVGEDFVARLLSEDKSFARFFAPADRAHHALFDLPGFIRLRLEQAGVGFIEDLGLDTYADEARFFSYRRTTHRKEADYGRLIAAITLA</sequence>
<dbReference type="PANTHER" id="PTHR30616:SF2">
    <property type="entry name" value="PURINE NUCLEOSIDE PHOSPHORYLASE LACC1"/>
    <property type="match status" value="1"/>
</dbReference>
<evidence type="ECO:0000256" key="1">
    <source>
        <dbReference type="ARBA" id="ARBA00000553"/>
    </source>
</evidence>
<comment type="similarity">
    <text evidence="2 10">Belongs to the purine nucleoside phosphorylase YfiH/LACC1 family.</text>
</comment>
<keyword evidence="6" id="KW-0862">Zinc</keyword>
<dbReference type="InterPro" id="IPR003730">
    <property type="entry name" value="Cu_polyphenol_OxRdtase"/>
</dbReference>
<comment type="catalytic activity">
    <reaction evidence="1">
        <text>inosine + phosphate = alpha-D-ribose 1-phosphate + hypoxanthine</text>
        <dbReference type="Rhea" id="RHEA:27646"/>
        <dbReference type="ChEBI" id="CHEBI:17368"/>
        <dbReference type="ChEBI" id="CHEBI:17596"/>
        <dbReference type="ChEBI" id="CHEBI:43474"/>
        <dbReference type="ChEBI" id="CHEBI:57720"/>
        <dbReference type="EC" id="2.4.2.1"/>
    </reaction>
    <physiologicalReaction direction="left-to-right" evidence="1">
        <dbReference type="Rhea" id="RHEA:27647"/>
    </physiologicalReaction>
</comment>
<evidence type="ECO:0000256" key="2">
    <source>
        <dbReference type="ARBA" id="ARBA00007353"/>
    </source>
</evidence>
<dbReference type="OrthoDB" id="4279at2"/>
<reference evidence="11 12" key="1">
    <citation type="submission" date="2019-05" db="EMBL/GenBank/DDBJ databases">
        <authorList>
            <person name="Zhou X."/>
        </authorList>
    </citation>
    <scope>NUCLEOTIDE SEQUENCE [LARGE SCALE GENOMIC DNA]</scope>
    <source>
        <strain evidence="11 12">DSM 432</strain>
    </source>
</reference>
<dbReference type="SUPFAM" id="SSF64438">
    <property type="entry name" value="CNF1/YfiH-like putative cysteine hydrolases"/>
    <property type="match status" value="1"/>
</dbReference>
<dbReference type="GeneID" id="95775751"/>